<evidence type="ECO:0000313" key="1">
    <source>
        <dbReference type="EMBL" id="SEN04761.1"/>
    </source>
</evidence>
<accession>A0A1H8DBL4</accession>
<evidence type="ECO:0000313" key="2">
    <source>
        <dbReference type="Proteomes" id="UP000183898"/>
    </source>
</evidence>
<dbReference type="Proteomes" id="UP000183898">
    <property type="component" value="Unassembled WGS sequence"/>
</dbReference>
<sequence length="83" mass="9462">MGKNTASEYGLLALPLKYPFAVSSRVTAVTVHAAHPVRSYSRLQGLIHGFMLFWKTFDAASFGPIRIIHIFKPHQQNYPFRRC</sequence>
<dbReference type="EMBL" id="FOCT01000002">
    <property type="protein sequence ID" value="SEN04761.1"/>
    <property type="molecule type" value="Genomic_DNA"/>
</dbReference>
<organism evidence="1 2">
    <name type="scientific">Nitrosospira multiformis</name>
    <dbReference type="NCBI Taxonomy" id="1231"/>
    <lineage>
        <taxon>Bacteria</taxon>
        <taxon>Pseudomonadati</taxon>
        <taxon>Pseudomonadota</taxon>
        <taxon>Betaproteobacteria</taxon>
        <taxon>Nitrosomonadales</taxon>
        <taxon>Nitrosomonadaceae</taxon>
        <taxon>Nitrosospira</taxon>
    </lineage>
</organism>
<gene>
    <name evidence="1" type="ORF">SAMN05216404_102226</name>
</gene>
<dbReference type="AlphaFoldDB" id="A0A1H8DBL4"/>
<proteinExistence type="predicted"/>
<reference evidence="1 2" key="1">
    <citation type="submission" date="2016-10" db="EMBL/GenBank/DDBJ databases">
        <authorList>
            <person name="de Groot N.N."/>
        </authorList>
    </citation>
    <scope>NUCLEOTIDE SEQUENCE [LARGE SCALE GENOMIC DNA]</scope>
    <source>
        <strain evidence="1 2">Nl18</strain>
    </source>
</reference>
<name>A0A1H8DBL4_9PROT</name>
<protein>
    <submittedName>
        <fullName evidence="1">Uncharacterized protein</fullName>
    </submittedName>
</protein>